<dbReference type="Proteomes" id="UP000184226">
    <property type="component" value="Unassembled WGS sequence"/>
</dbReference>
<dbReference type="STRING" id="658167.SAMN04488135_10559"/>
<keyword evidence="5" id="KW-0804">Transcription</keyword>
<evidence type="ECO:0000256" key="3">
    <source>
        <dbReference type="ARBA" id="ARBA00023054"/>
    </source>
</evidence>
<evidence type="ECO:0000313" key="9">
    <source>
        <dbReference type="EMBL" id="SHH81728.1"/>
    </source>
</evidence>
<dbReference type="Pfam" id="PF17918">
    <property type="entry name" value="TetR_C_15"/>
    <property type="match status" value="1"/>
</dbReference>
<sequence>MAGRVRRAADSLRDPDGQSPSAMARPRTKAPQARRADLMAAAEHLFVAKGIAATSVDDIAAGAQVAKGTFYLYFASKEAMLAALQERFVEGFFARLEQAMARHRPDNWKARLRAWVKAGLDTYFDQVALHDVIFHEFRPENRREMSDNVVVRQLAVMLQSGAQAGVWTVDDPHRVAVMLFNALHGLADDAVSAGEPPDRAYLVQILTHFCERALERRDG</sequence>
<dbReference type="InterPro" id="IPR036271">
    <property type="entry name" value="Tet_transcr_reg_TetR-rel_C_sf"/>
</dbReference>
<dbReference type="PANTHER" id="PTHR30055:SF183">
    <property type="entry name" value="NUCLEOID OCCLUSION FACTOR SLMA"/>
    <property type="match status" value="1"/>
</dbReference>
<dbReference type="EMBL" id="FQXE01000005">
    <property type="protein sequence ID" value="SHH81728.1"/>
    <property type="molecule type" value="Genomic_DNA"/>
</dbReference>
<dbReference type="InterPro" id="IPR041669">
    <property type="entry name" value="TetR_C_15"/>
</dbReference>
<feature type="domain" description="HTH tetR-type" evidence="8">
    <location>
        <begin position="32"/>
        <end position="92"/>
    </location>
</feature>
<dbReference type="InterPro" id="IPR050109">
    <property type="entry name" value="HTH-type_TetR-like_transc_reg"/>
</dbReference>
<dbReference type="PANTHER" id="PTHR30055">
    <property type="entry name" value="HTH-TYPE TRANSCRIPTIONAL REGULATOR RUTR"/>
    <property type="match status" value="1"/>
</dbReference>
<dbReference type="GO" id="GO:0000976">
    <property type="term" value="F:transcription cis-regulatory region binding"/>
    <property type="evidence" value="ECO:0007669"/>
    <property type="project" value="TreeGrafter"/>
</dbReference>
<dbReference type="Pfam" id="PF00440">
    <property type="entry name" value="TetR_N"/>
    <property type="match status" value="1"/>
</dbReference>
<dbReference type="InterPro" id="IPR001647">
    <property type="entry name" value="HTH_TetR"/>
</dbReference>
<evidence type="ECO:0000256" key="2">
    <source>
        <dbReference type="ARBA" id="ARBA00023015"/>
    </source>
</evidence>
<dbReference type="SUPFAM" id="SSF48498">
    <property type="entry name" value="Tetracyclin repressor-like, C-terminal domain"/>
    <property type="match status" value="1"/>
</dbReference>
<keyword evidence="10" id="KW-1185">Reference proteome</keyword>
<feature type="compositionally biased region" description="Basic and acidic residues" evidence="7">
    <location>
        <begin position="7"/>
        <end position="16"/>
    </location>
</feature>
<dbReference type="InterPro" id="IPR009057">
    <property type="entry name" value="Homeodomain-like_sf"/>
</dbReference>
<reference evidence="9 10" key="1">
    <citation type="submission" date="2016-11" db="EMBL/GenBank/DDBJ databases">
        <authorList>
            <person name="Jaros S."/>
            <person name="Januszkiewicz K."/>
            <person name="Wedrychowicz H."/>
        </authorList>
    </citation>
    <scope>NUCLEOTIDE SEQUENCE [LARGE SCALE GENOMIC DNA]</scope>
    <source>
        <strain evidence="9 10">CGMCC 1.10190</strain>
    </source>
</reference>
<dbReference type="OrthoDB" id="9809772at2"/>
<evidence type="ECO:0000256" key="1">
    <source>
        <dbReference type="ARBA" id="ARBA00022491"/>
    </source>
</evidence>
<dbReference type="Gene3D" id="1.10.357.10">
    <property type="entry name" value="Tetracycline Repressor, domain 2"/>
    <property type="match status" value="1"/>
</dbReference>
<dbReference type="SUPFAM" id="SSF46689">
    <property type="entry name" value="Homeodomain-like"/>
    <property type="match status" value="1"/>
</dbReference>
<name>A0A1M5W2R7_9BURK</name>
<organism evidence="9 10">
    <name type="scientific">Pollutimonas bauzanensis</name>
    <dbReference type="NCBI Taxonomy" id="658167"/>
    <lineage>
        <taxon>Bacteria</taxon>
        <taxon>Pseudomonadati</taxon>
        <taxon>Pseudomonadota</taxon>
        <taxon>Betaproteobacteria</taxon>
        <taxon>Burkholderiales</taxon>
        <taxon>Alcaligenaceae</taxon>
        <taxon>Pollutimonas</taxon>
    </lineage>
</organism>
<feature type="region of interest" description="Disordered" evidence="7">
    <location>
        <begin position="1"/>
        <end position="33"/>
    </location>
</feature>
<dbReference type="PROSITE" id="PS50977">
    <property type="entry name" value="HTH_TETR_2"/>
    <property type="match status" value="1"/>
</dbReference>
<evidence type="ECO:0000256" key="5">
    <source>
        <dbReference type="ARBA" id="ARBA00023163"/>
    </source>
</evidence>
<dbReference type="RefSeq" id="WP_084135965.1">
    <property type="nucleotide sequence ID" value="NZ_FQXE01000005.1"/>
</dbReference>
<keyword evidence="4 6" id="KW-0238">DNA-binding</keyword>
<keyword evidence="3" id="KW-0175">Coiled coil</keyword>
<dbReference type="PROSITE" id="PS01081">
    <property type="entry name" value="HTH_TETR_1"/>
    <property type="match status" value="1"/>
</dbReference>
<dbReference type="Gene3D" id="1.10.10.60">
    <property type="entry name" value="Homeodomain-like"/>
    <property type="match status" value="1"/>
</dbReference>
<accession>A0A1M5W2R7</accession>
<dbReference type="InterPro" id="IPR023772">
    <property type="entry name" value="DNA-bd_HTH_TetR-type_CS"/>
</dbReference>
<dbReference type="GO" id="GO:0003700">
    <property type="term" value="F:DNA-binding transcription factor activity"/>
    <property type="evidence" value="ECO:0007669"/>
    <property type="project" value="TreeGrafter"/>
</dbReference>
<evidence type="ECO:0000256" key="4">
    <source>
        <dbReference type="ARBA" id="ARBA00023125"/>
    </source>
</evidence>
<dbReference type="AlphaFoldDB" id="A0A1M5W2R7"/>
<keyword evidence="1" id="KW-0678">Repressor</keyword>
<keyword evidence="2" id="KW-0805">Transcription regulation</keyword>
<dbReference type="FunFam" id="1.10.10.60:FF:000141">
    <property type="entry name" value="TetR family transcriptional regulator"/>
    <property type="match status" value="1"/>
</dbReference>
<evidence type="ECO:0000259" key="8">
    <source>
        <dbReference type="PROSITE" id="PS50977"/>
    </source>
</evidence>
<gene>
    <name evidence="9" type="ORF">SAMN04488135_10559</name>
</gene>
<feature type="DNA-binding region" description="H-T-H motif" evidence="6">
    <location>
        <begin position="55"/>
        <end position="74"/>
    </location>
</feature>
<evidence type="ECO:0000256" key="6">
    <source>
        <dbReference type="PROSITE-ProRule" id="PRU00335"/>
    </source>
</evidence>
<protein>
    <submittedName>
        <fullName evidence="9">Transcriptional regulator, TetR family</fullName>
    </submittedName>
</protein>
<proteinExistence type="predicted"/>
<dbReference type="PRINTS" id="PR00455">
    <property type="entry name" value="HTHTETR"/>
</dbReference>
<evidence type="ECO:0000313" key="10">
    <source>
        <dbReference type="Proteomes" id="UP000184226"/>
    </source>
</evidence>
<evidence type="ECO:0000256" key="7">
    <source>
        <dbReference type="SAM" id="MobiDB-lite"/>
    </source>
</evidence>